<dbReference type="Proteomes" id="UP000277582">
    <property type="component" value="Unassembled WGS sequence"/>
</dbReference>
<evidence type="ECO:0000313" key="6">
    <source>
        <dbReference type="EMBL" id="RSN75934.1"/>
    </source>
</evidence>
<dbReference type="InterPro" id="IPR013785">
    <property type="entry name" value="Aldolase_TIM"/>
</dbReference>
<evidence type="ECO:0000313" key="8">
    <source>
        <dbReference type="Proteomes" id="UP000277582"/>
    </source>
</evidence>
<name>A0A3R9PJM2_9CREN</name>
<reference evidence="6 8" key="1">
    <citation type="submission" date="2018-10" db="EMBL/GenBank/DDBJ databases">
        <title>Co-occurring genomic capacity for anaerobic methane metabolism and dissimilatory sulfite reduction discovered in the Korarchaeota.</title>
        <authorList>
            <person name="Mckay L.J."/>
            <person name="Dlakic M."/>
            <person name="Fields M.W."/>
            <person name="Delmont T.O."/>
            <person name="Eren A.M."/>
            <person name="Jay Z.J."/>
            <person name="Klingelsmith K.B."/>
            <person name="Rusch D.B."/>
            <person name="Inskeep W.P."/>
        </authorList>
    </citation>
    <scope>NUCLEOTIDE SEQUENCE [LARGE SCALE GENOMIC DNA]</scope>
    <source>
        <strain evidence="6 8">MDKW</strain>
    </source>
</reference>
<evidence type="ECO:0000313" key="9">
    <source>
        <dbReference type="Proteomes" id="UP000316217"/>
    </source>
</evidence>
<evidence type="ECO:0000256" key="1">
    <source>
        <dbReference type="ARBA" id="ARBA00022691"/>
    </source>
</evidence>
<dbReference type="EMBL" id="RCOS01000066">
    <property type="protein sequence ID" value="RSN75934.1"/>
    <property type="molecule type" value="Genomic_DNA"/>
</dbReference>
<dbReference type="Gene3D" id="3.20.20.70">
    <property type="entry name" value="Aldolase class I"/>
    <property type="match status" value="1"/>
</dbReference>
<dbReference type="PROSITE" id="PS51918">
    <property type="entry name" value="RADICAL_SAM"/>
    <property type="match status" value="1"/>
</dbReference>
<dbReference type="GO" id="GO:0003824">
    <property type="term" value="F:catalytic activity"/>
    <property type="evidence" value="ECO:0007669"/>
    <property type="project" value="InterPro"/>
</dbReference>
<evidence type="ECO:0000256" key="2">
    <source>
        <dbReference type="ARBA" id="ARBA00022723"/>
    </source>
</evidence>
<comment type="caution">
    <text evidence="6">The sequence shown here is derived from an EMBL/GenBank/DDBJ whole genome shotgun (WGS) entry which is preliminary data.</text>
</comment>
<dbReference type="PANTHER" id="PTHR43288:SF1">
    <property type="entry name" value="GLYCYL-RADICAL ENZYME ACTIVATING ENZYME MJ0021-RELATED"/>
    <property type="match status" value="1"/>
</dbReference>
<keyword evidence="1" id="KW-0949">S-adenosyl-L-methionine</keyword>
<dbReference type="Pfam" id="PF04055">
    <property type="entry name" value="Radical_SAM"/>
    <property type="match status" value="1"/>
</dbReference>
<keyword evidence="2" id="KW-0479">Metal-binding</keyword>
<dbReference type="RefSeq" id="WP_125670972.1">
    <property type="nucleotide sequence ID" value="NZ_RCOS01000066.1"/>
</dbReference>
<dbReference type="Proteomes" id="UP000316217">
    <property type="component" value="Unassembled WGS sequence"/>
</dbReference>
<dbReference type="SUPFAM" id="SSF102114">
    <property type="entry name" value="Radical SAM enzymes"/>
    <property type="match status" value="1"/>
</dbReference>
<gene>
    <name evidence="6" type="ORF">D6D85_05205</name>
    <name evidence="7" type="ORF">EF810_02635</name>
</gene>
<dbReference type="EMBL" id="RXII01000046">
    <property type="protein sequence ID" value="RZN62470.1"/>
    <property type="molecule type" value="Genomic_DNA"/>
</dbReference>
<keyword evidence="4" id="KW-0411">Iron-sulfur</keyword>
<evidence type="ECO:0000256" key="3">
    <source>
        <dbReference type="ARBA" id="ARBA00023004"/>
    </source>
</evidence>
<feature type="domain" description="Radical SAM core" evidence="5">
    <location>
        <begin position="20"/>
        <end position="257"/>
    </location>
</feature>
<keyword evidence="8" id="KW-1185">Reference proteome</keyword>
<keyword evidence="3" id="KW-0408">Iron</keyword>
<dbReference type="InterPro" id="IPR040087">
    <property type="entry name" value="MJ0021-like"/>
</dbReference>
<sequence length="356" mass="40878">MEKLKFGALRVRGWSKGCELCWKGAKMVLFITGICPLYGECFYCTISERRRGKDIVFADEVEVKKDEDILREAELISARGAGITGGEPTLVPDRVISYTKILKERFGSNFHIHLYTNGLMLRESIKAFSDVGVNEIRLHSWDESRWSVIREIKDFGMQAGAEIPAIPDERYEEKIKRLALELDRMGADFLNLNEMEFSDSNRISLLSLGFKPDELSEVAVKGSRNLAEKILEFIEKETGIYSYFCPAIQKDYQMWMRWKRRSKKVALPFETPTRDGTLLRIEVKNPSERILKLAGSIAHIDGDRVFLPLEILDELDEIEECYIVECAPTDDRIELARYPCKLLSGGSRDWRKSGKK</sequence>
<dbReference type="CDD" id="cd01335">
    <property type="entry name" value="Radical_SAM"/>
    <property type="match status" value="1"/>
</dbReference>
<proteinExistence type="predicted"/>
<dbReference type="InterPro" id="IPR007197">
    <property type="entry name" value="rSAM"/>
</dbReference>
<dbReference type="GO" id="GO:0051536">
    <property type="term" value="F:iron-sulfur cluster binding"/>
    <property type="evidence" value="ECO:0007669"/>
    <property type="project" value="UniProtKB-KW"/>
</dbReference>
<protein>
    <submittedName>
        <fullName evidence="6">Radical SAM protein</fullName>
    </submittedName>
</protein>
<reference evidence="7 9" key="2">
    <citation type="journal article" date="2019" name="Nat. Microbiol.">
        <title>Wide diversity of methane and short-chain alkane metabolisms in uncultured archaea.</title>
        <authorList>
            <person name="Borrel G."/>
            <person name="Adam P.S."/>
            <person name="McKay L.J."/>
            <person name="Chen L.X."/>
            <person name="Sierra-Garcia I.N."/>
            <person name="Sieber C.M."/>
            <person name="Letourneur Q."/>
            <person name="Ghozlane A."/>
            <person name="Andersen G.L."/>
            <person name="Li W.J."/>
            <person name="Hallam S.J."/>
            <person name="Muyzer G."/>
            <person name="de Oliveira V.M."/>
            <person name="Inskeep W.P."/>
            <person name="Banfield J.F."/>
            <person name="Gribaldo S."/>
        </authorList>
    </citation>
    <scope>NUCLEOTIDE SEQUENCE [LARGE SCALE GENOMIC DNA]</scope>
    <source>
        <strain evidence="7">NM4</strain>
    </source>
</reference>
<evidence type="ECO:0000259" key="5">
    <source>
        <dbReference type="PROSITE" id="PS51918"/>
    </source>
</evidence>
<dbReference type="SFLD" id="SFLDG01108">
    <property type="entry name" value="Uncharacterised_Radical_SAM_Su"/>
    <property type="match status" value="1"/>
</dbReference>
<dbReference type="GO" id="GO:0046872">
    <property type="term" value="F:metal ion binding"/>
    <property type="evidence" value="ECO:0007669"/>
    <property type="project" value="UniProtKB-KW"/>
</dbReference>
<dbReference type="PANTHER" id="PTHR43288">
    <property type="entry name" value="BIOTIN SYNTHASE-RELATED PROTEIN, RADICAL SAM SUPERFAMILY"/>
    <property type="match status" value="1"/>
</dbReference>
<evidence type="ECO:0000313" key="7">
    <source>
        <dbReference type="EMBL" id="RZN62470.1"/>
    </source>
</evidence>
<dbReference type="InterPro" id="IPR058240">
    <property type="entry name" value="rSAM_sf"/>
</dbReference>
<dbReference type="OrthoDB" id="372128at2157"/>
<organism evidence="6 8">
    <name type="scientific">Candidatus Methanodesulfokora washburnensis</name>
    <dbReference type="NCBI Taxonomy" id="2478471"/>
    <lineage>
        <taxon>Archaea</taxon>
        <taxon>Thermoproteota</taxon>
        <taxon>Candidatus Korarchaeia</taxon>
        <taxon>Candidatus Korarchaeia incertae sedis</taxon>
        <taxon>Candidatus Methanodesulfokora</taxon>
    </lineage>
</organism>
<accession>A0A3R9PJM2</accession>
<evidence type="ECO:0000256" key="4">
    <source>
        <dbReference type="ARBA" id="ARBA00023014"/>
    </source>
</evidence>
<dbReference type="AlphaFoldDB" id="A0A3R9PJM2"/>
<dbReference type="SFLD" id="SFLDS00029">
    <property type="entry name" value="Radical_SAM"/>
    <property type="match status" value="1"/>
</dbReference>